<keyword evidence="6" id="KW-1185">Reference proteome</keyword>
<sequence length="236" mass="25796">MRASVLCVIASIAACASSVAPLRTIERGAGEGPVLVLLHGFGSRPEHLVGLAERPDLPPGTRLVFPYAPEPTRPTDAVQGFVWWRFPCALRELPRTPVPAMRAARDRVRALLDDVERRMDVRSDRIVLGGFSQGAMLALDVALHDPRPLAGLVLMSGTLVDEAEWGARFASRRGLRAYVSHGREDDVLPFANTERLVSLMREGGLDVRFRPFTGGHVATPEVSTEIATFVREVTAR</sequence>
<keyword evidence="3" id="KW-0732">Signal</keyword>
<dbReference type="InterPro" id="IPR003140">
    <property type="entry name" value="PLipase/COase/thioEstase"/>
</dbReference>
<dbReference type="PROSITE" id="PS51257">
    <property type="entry name" value="PROKAR_LIPOPROTEIN"/>
    <property type="match status" value="1"/>
</dbReference>
<dbReference type="OrthoDB" id="9801763at2"/>
<proteinExistence type="inferred from homology"/>
<feature type="signal peptide" evidence="3">
    <location>
        <begin position="1"/>
        <end position="16"/>
    </location>
</feature>
<evidence type="ECO:0000313" key="5">
    <source>
        <dbReference type="EMBL" id="AKF07265.1"/>
    </source>
</evidence>
<dbReference type="EMBL" id="CP011125">
    <property type="protein sequence ID" value="AKF07265.1"/>
    <property type="molecule type" value="Genomic_DNA"/>
</dbReference>
<evidence type="ECO:0000256" key="1">
    <source>
        <dbReference type="ARBA" id="ARBA00006499"/>
    </source>
</evidence>
<dbReference type="KEGG" id="samy:DB32_004414"/>
<dbReference type="PANTHER" id="PTHR10655:SF17">
    <property type="entry name" value="LYSOPHOSPHOLIPASE-LIKE PROTEIN 1"/>
    <property type="match status" value="1"/>
</dbReference>
<comment type="similarity">
    <text evidence="1">Belongs to the AB hydrolase superfamily. AB hydrolase 2 family.</text>
</comment>
<feature type="domain" description="Phospholipase/carboxylesterase/thioesterase" evidence="4">
    <location>
        <begin position="30"/>
        <end position="231"/>
    </location>
</feature>
<dbReference type="RefSeq" id="WP_053234546.1">
    <property type="nucleotide sequence ID" value="NZ_CP011125.1"/>
</dbReference>
<dbReference type="GO" id="GO:0016787">
    <property type="term" value="F:hydrolase activity"/>
    <property type="evidence" value="ECO:0007669"/>
    <property type="project" value="UniProtKB-KW"/>
</dbReference>
<name>A0A0F6W4Q2_9BACT</name>
<dbReference type="Gene3D" id="3.40.50.1820">
    <property type="entry name" value="alpha/beta hydrolase"/>
    <property type="match status" value="1"/>
</dbReference>
<dbReference type="Pfam" id="PF02230">
    <property type="entry name" value="Abhydrolase_2"/>
    <property type="match status" value="1"/>
</dbReference>
<evidence type="ECO:0000256" key="3">
    <source>
        <dbReference type="SAM" id="SignalP"/>
    </source>
</evidence>
<dbReference type="PANTHER" id="PTHR10655">
    <property type="entry name" value="LYSOPHOSPHOLIPASE-RELATED"/>
    <property type="match status" value="1"/>
</dbReference>
<keyword evidence="2" id="KW-0378">Hydrolase</keyword>
<organism evidence="5 6">
    <name type="scientific">Sandaracinus amylolyticus</name>
    <dbReference type="NCBI Taxonomy" id="927083"/>
    <lineage>
        <taxon>Bacteria</taxon>
        <taxon>Pseudomonadati</taxon>
        <taxon>Myxococcota</taxon>
        <taxon>Polyangia</taxon>
        <taxon>Polyangiales</taxon>
        <taxon>Sandaracinaceae</taxon>
        <taxon>Sandaracinus</taxon>
    </lineage>
</organism>
<dbReference type="SUPFAM" id="SSF53474">
    <property type="entry name" value="alpha/beta-Hydrolases"/>
    <property type="match status" value="1"/>
</dbReference>
<dbReference type="Proteomes" id="UP000034883">
    <property type="component" value="Chromosome"/>
</dbReference>
<feature type="chain" id="PRO_5002511573" evidence="3">
    <location>
        <begin position="17"/>
        <end position="236"/>
    </location>
</feature>
<dbReference type="STRING" id="927083.DB32_004414"/>
<accession>A0A0F6W4Q2</accession>
<evidence type="ECO:0000256" key="2">
    <source>
        <dbReference type="ARBA" id="ARBA00022801"/>
    </source>
</evidence>
<evidence type="ECO:0000259" key="4">
    <source>
        <dbReference type="Pfam" id="PF02230"/>
    </source>
</evidence>
<dbReference type="AlphaFoldDB" id="A0A0F6W4Q2"/>
<reference evidence="5 6" key="1">
    <citation type="submission" date="2015-03" db="EMBL/GenBank/DDBJ databases">
        <title>Genome assembly of Sandaracinus amylolyticus DSM 53668.</title>
        <authorList>
            <person name="Sharma G."/>
            <person name="Subramanian S."/>
        </authorList>
    </citation>
    <scope>NUCLEOTIDE SEQUENCE [LARGE SCALE GENOMIC DNA]</scope>
    <source>
        <strain evidence="5 6">DSM 53668</strain>
    </source>
</reference>
<dbReference type="InterPro" id="IPR050565">
    <property type="entry name" value="LYPA1-2/EST-like"/>
</dbReference>
<gene>
    <name evidence="5" type="ORF">DB32_004414</name>
</gene>
<evidence type="ECO:0000313" key="6">
    <source>
        <dbReference type="Proteomes" id="UP000034883"/>
    </source>
</evidence>
<dbReference type="InterPro" id="IPR029058">
    <property type="entry name" value="AB_hydrolase_fold"/>
</dbReference>
<protein>
    <submittedName>
        <fullName evidence="5">Phospholipase/carboxylesterase family protein</fullName>
    </submittedName>
</protein>